<gene>
    <name evidence="1" type="ORF">BCAM0476</name>
</gene>
<dbReference type="Proteomes" id="UP000001035">
    <property type="component" value="Chromosome 2"/>
</dbReference>
<dbReference type="HOGENOM" id="CLU_1479412_0_0_4"/>
<proteinExistence type="predicted"/>
<dbReference type="BioCyc" id="BCEN216591:G1G1V-4436-MONOMER"/>
<dbReference type="AlphaFoldDB" id="B4EJX8"/>
<reference evidence="1 2" key="1">
    <citation type="journal article" date="2009" name="J. Bacteriol.">
        <title>The genome of Burkholderia cenocepacia J2315, an epidemic pathogen of cystic fibrosis patients.</title>
        <authorList>
            <person name="Holden M.T."/>
            <person name="Seth-Smith H.M."/>
            <person name="Crossman L.C."/>
            <person name="Sebaihia M."/>
            <person name="Bentley S.D."/>
            <person name="Cerdeno-Tarraga A.M."/>
            <person name="Thomson N.R."/>
            <person name="Bason N."/>
            <person name="Quail M.A."/>
            <person name="Sharp S."/>
            <person name="Cherevach I."/>
            <person name="Churcher C."/>
            <person name="Goodhead I."/>
            <person name="Hauser H."/>
            <person name="Holroyd N."/>
            <person name="Mungall K."/>
            <person name="Scott P."/>
            <person name="Walker D."/>
            <person name="White B."/>
            <person name="Rose H."/>
            <person name="Iversen P."/>
            <person name="Mil-Homens D."/>
            <person name="Rocha E.P."/>
            <person name="Fialho A.M."/>
            <person name="Baldwin A."/>
            <person name="Dowson C."/>
            <person name="Barrell B.G."/>
            <person name="Govan J.R."/>
            <person name="Vandamme P."/>
            <person name="Hart C.A."/>
            <person name="Mahenthiralingam E."/>
            <person name="Parkhill J."/>
        </authorList>
    </citation>
    <scope>NUCLEOTIDE SEQUENCE [LARGE SCALE GENOMIC DNA]</scope>
    <source>
        <strain evidence="2">ATCC BAA-245 / DSM 16553 / LMG 16656 / NCTC 13227 / J2315 / CF5610</strain>
    </source>
</reference>
<name>B4EJX8_BURCJ</name>
<dbReference type="KEGG" id="bcj:BCAM0476"/>
<keyword evidence="2" id="KW-1185">Reference proteome</keyword>
<protein>
    <submittedName>
        <fullName evidence="1">Uncharacterized protein</fullName>
    </submittedName>
</protein>
<sequence length="182" mass="20443">MSAHGIRLTDFASRTSHFPFPFVYGRNDSSVPFYGAKVFLSDIEQVLSASPMLHDAISTFQVATNEDAYLTSFLHVHLERASTSAPIPLEDAVLHAEMFEGMKRVNHDFREVSRLFDPTQVIVHVHDHDTGRFRDAIFGSRTRTSRENGRRMGSRCVASPRLASRRAIRRIPLSLSRSGSLG</sequence>
<accession>B4EJX8</accession>
<evidence type="ECO:0000313" key="2">
    <source>
        <dbReference type="Proteomes" id="UP000001035"/>
    </source>
</evidence>
<dbReference type="EMBL" id="AM747721">
    <property type="protein sequence ID" value="CAR54333.1"/>
    <property type="molecule type" value="Genomic_DNA"/>
</dbReference>
<dbReference type="RefSeq" id="WP_006484545.1">
    <property type="nucleotide sequence ID" value="NC_011001.1"/>
</dbReference>
<organism evidence="1 2">
    <name type="scientific">Burkholderia cenocepacia (strain ATCC BAA-245 / DSM 16553 / LMG 16656 / NCTC 13227 / J2315 / CF5610)</name>
    <name type="common">Burkholderia cepacia (strain J2315)</name>
    <dbReference type="NCBI Taxonomy" id="216591"/>
    <lineage>
        <taxon>Bacteria</taxon>
        <taxon>Pseudomonadati</taxon>
        <taxon>Pseudomonadota</taxon>
        <taxon>Betaproteobacteria</taxon>
        <taxon>Burkholderiales</taxon>
        <taxon>Burkholderiaceae</taxon>
        <taxon>Burkholderia</taxon>
        <taxon>Burkholderia cepacia complex</taxon>
    </lineage>
</organism>
<evidence type="ECO:0000313" key="1">
    <source>
        <dbReference type="EMBL" id="CAR54333.1"/>
    </source>
</evidence>